<dbReference type="OMA" id="IIMPRSR"/>
<dbReference type="InterPro" id="IPR015943">
    <property type="entry name" value="WD40/YVTN_repeat-like_dom_sf"/>
</dbReference>
<dbReference type="GO" id="GO:0045717">
    <property type="term" value="P:negative regulation of fatty acid biosynthetic process"/>
    <property type="evidence" value="ECO:0007669"/>
    <property type="project" value="TreeGrafter"/>
</dbReference>
<dbReference type="EMBL" id="CCBP010000280">
    <property type="protein sequence ID" value="CDO75587.1"/>
    <property type="molecule type" value="Genomic_DNA"/>
</dbReference>
<dbReference type="HOGENOM" id="CLU_1107587_0_0_1"/>
<keyword evidence="1" id="KW-0853">WD repeat</keyword>
<feature type="region of interest" description="Disordered" evidence="3">
    <location>
        <begin position="1"/>
        <end position="98"/>
    </location>
</feature>
<dbReference type="PANTHER" id="PTHR15574:SF40">
    <property type="entry name" value="WD AND TETRATRICOPEPTIDE REPEATS PROTEIN 1"/>
    <property type="match status" value="1"/>
</dbReference>
<comment type="caution">
    <text evidence="4">The sequence shown here is derived from an EMBL/GenBank/DDBJ whole genome shotgun (WGS) entry which is preliminary data.</text>
</comment>
<proteinExistence type="predicted"/>
<dbReference type="Proteomes" id="UP000029665">
    <property type="component" value="Unassembled WGS sequence"/>
</dbReference>
<dbReference type="Gene3D" id="2.130.10.10">
    <property type="entry name" value="YVTN repeat-like/Quinoprotein amine dehydrogenase"/>
    <property type="match status" value="1"/>
</dbReference>
<dbReference type="InterPro" id="IPR045151">
    <property type="entry name" value="DCAF8"/>
</dbReference>
<reference evidence="4" key="1">
    <citation type="submission" date="2014-01" db="EMBL/GenBank/DDBJ databases">
        <title>The genome of the white-rot fungus Pycnoporus cinnabarinus: a basidiomycete model with a versatile arsenal for lignocellulosic biomass breakdown.</title>
        <authorList>
            <person name="Levasseur A."/>
            <person name="Lomascolo A."/>
            <person name="Ruiz-Duenas F.J."/>
            <person name="Uzan E."/>
            <person name="Piumi F."/>
            <person name="Kues U."/>
            <person name="Ram A.F.J."/>
            <person name="Murat C."/>
            <person name="Haon M."/>
            <person name="Benoit I."/>
            <person name="Arfi Y."/>
            <person name="Chevret D."/>
            <person name="Drula E."/>
            <person name="Kwon M.J."/>
            <person name="Gouret P."/>
            <person name="Lesage-Meessen L."/>
            <person name="Lombard V."/>
            <person name="Mariette J."/>
            <person name="Noirot C."/>
            <person name="Park J."/>
            <person name="Patyshakuliyeva A."/>
            <person name="Wieneger R.A.B."/>
            <person name="Wosten H.A.B."/>
            <person name="Martin F."/>
            <person name="Coutinho P.M."/>
            <person name="de Vries R."/>
            <person name="Martinez A.T."/>
            <person name="Klopp C."/>
            <person name="Pontarotti P."/>
            <person name="Henrissat B."/>
            <person name="Record E."/>
        </authorList>
    </citation>
    <scope>NUCLEOTIDE SEQUENCE [LARGE SCALE GENOMIC DNA]</scope>
    <source>
        <strain evidence="4">BRFM137</strain>
    </source>
</reference>
<name>A0A060SM35_PYCCI</name>
<sequence>MASRESSIVPPSRRRTRSERRSDSMSVSETDMDQDRTVEDVLMDEDIERIRAESTPSPPRASRQAIQVETGQDEDYSDHHESDDGEEEVEEVDGVEMADPRYNGVPIIMPRSRFVGACNVETVKDVNFLGPRDEFVVSGSDDGNWFMWEKDSGKLHDILEGDGTVVNVIEGHPYLPLVAVSGIDTTVKLFAPTSGPSRFSRLDNAESIIKRNAEAESARSELSNLWLYYRIARQMAENAGPGEGVVQCPVQ</sequence>
<keyword evidence="2" id="KW-0677">Repeat</keyword>
<organism evidence="4 5">
    <name type="scientific">Pycnoporus cinnabarinus</name>
    <name type="common">Cinnabar-red polypore</name>
    <name type="synonym">Trametes cinnabarina</name>
    <dbReference type="NCBI Taxonomy" id="5643"/>
    <lineage>
        <taxon>Eukaryota</taxon>
        <taxon>Fungi</taxon>
        <taxon>Dikarya</taxon>
        <taxon>Basidiomycota</taxon>
        <taxon>Agaricomycotina</taxon>
        <taxon>Agaricomycetes</taxon>
        <taxon>Polyporales</taxon>
        <taxon>Polyporaceae</taxon>
        <taxon>Trametes</taxon>
    </lineage>
</organism>
<keyword evidence="5" id="KW-1185">Reference proteome</keyword>
<protein>
    <submittedName>
        <fullName evidence="4">Uncharacterized protein</fullName>
    </submittedName>
</protein>
<evidence type="ECO:0000313" key="4">
    <source>
        <dbReference type="EMBL" id="CDO75587.1"/>
    </source>
</evidence>
<evidence type="ECO:0000256" key="3">
    <source>
        <dbReference type="SAM" id="MobiDB-lite"/>
    </source>
</evidence>
<dbReference type="PANTHER" id="PTHR15574">
    <property type="entry name" value="WD REPEAT DOMAIN-CONTAINING FAMILY"/>
    <property type="match status" value="1"/>
</dbReference>
<dbReference type="GO" id="GO:0080008">
    <property type="term" value="C:Cul4-RING E3 ubiquitin ligase complex"/>
    <property type="evidence" value="ECO:0007669"/>
    <property type="project" value="TreeGrafter"/>
</dbReference>
<dbReference type="AlphaFoldDB" id="A0A060SM35"/>
<evidence type="ECO:0000256" key="1">
    <source>
        <dbReference type="ARBA" id="ARBA00022574"/>
    </source>
</evidence>
<dbReference type="GO" id="GO:0005737">
    <property type="term" value="C:cytoplasm"/>
    <property type="evidence" value="ECO:0007669"/>
    <property type="project" value="TreeGrafter"/>
</dbReference>
<evidence type="ECO:0000256" key="2">
    <source>
        <dbReference type="ARBA" id="ARBA00022737"/>
    </source>
</evidence>
<feature type="compositionally biased region" description="Acidic residues" evidence="3">
    <location>
        <begin position="83"/>
        <end position="96"/>
    </location>
</feature>
<dbReference type="STRING" id="5643.A0A060SM35"/>
<dbReference type="SUPFAM" id="SSF50978">
    <property type="entry name" value="WD40 repeat-like"/>
    <property type="match status" value="1"/>
</dbReference>
<dbReference type="InterPro" id="IPR036322">
    <property type="entry name" value="WD40_repeat_dom_sf"/>
</dbReference>
<accession>A0A060SM35</accession>
<gene>
    <name evidence="4" type="ORF">BN946_scf184858.g27</name>
</gene>
<dbReference type="OrthoDB" id="2414538at2759"/>
<evidence type="ECO:0000313" key="5">
    <source>
        <dbReference type="Proteomes" id="UP000029665"/>
    </source>
</evidence>